<dbReference type="PANTHER" id="PTHR11328:SF24">
    <property type="entry name" value="MAJOR FACILITATOR SUPERFAMILY (MFS) PROFILE DOMAIN-CONTAINING PROTEIN"/>
    <property type="match status" value="1"/>
</dbReference>
<comment type="caution">
    <text evidence="3">The sequence shown here is derived from an EMBL/GenBank/DDBJ whole genome shotgun (WGS) entry which is preliminary data.</text>
</comment>
<feature type="transmembrane region" description="Helical" evidence="2">
    <location>
        <begin position="384"/>
        <end position="408"/>
    </location>
</feature>
<dbReference type="PANTHER" id="PTHR11328">
    <property type="entry name" value="MAJOR FACILITATOR SUPERFAMILY DOMAIN-CONTAINING PROTEIN"/>
    <property type="match status" value="1"/>
</dbReference>
<dbReference type="Pfam" id="PF13347">
    <property type="entry name" value="MFS_2"/>
    <property type="match status" value="1"/>
</dbReference>
<dbReference type="GO" id="GO:0008643">
    <property type="term" value="P:carbohydrate transport"/>
    <property type="evidence" value="ECO:0007669"/>
    <property type="project" value="InterPro"/>
</dbReference>
<dbReference type="CDD" id="cd17332">
    <property type="entry name" value="MFS_MelB_like"/>
    <property type="match status" value="1"/>
</dbReference>
<reference evidence="3 4" key="1">
    <citation type="submission" date="2016-04" db="EMBL/GenBank/DDBJ databases">
        <title>ATOL: Assembling a taxonomically balanced genome-scale reconstruction of the evolutionary history of the Enterobacteriaceae.</title>
        <authorList>
            <person name="Plunkett G.III."/>
            <person name="Neeno-Eckwall E.C."/>
            <person name="Glasner J.D."/>
            <person name="Perna N.T."/>
        </authorList>
    </citation>
    <scope>NUCLEOTIDE SEQUENCE [LARGE SCALE GENOMIC DNA]</scope>
    <source>
        <strain evidence="3 4">ATCC 51605</strain>
    </source>
</reference>
<accession>A0A1B7IQ33</accession>
<keyword evidence="2" id="KW-1133">Transmembrane helix</keyword>
<keyword evidence="2" id="KW-0472">Membrane</keyword>
<comment type="similarity">
    <text evidence="1">Belongs to the sodium:galactoside symporter (TC 2.A.2) family.</text>
</comment>
<keyword evidence="2" id="KW-0812">Transmembrane</keyword>
<feature type="transmembrane region" description="Helical" evidence="2">
    <location>
        <begin position="341"/>
        <end position="363"/>
    </location>
</feature>
<dbReference type="SUPFAM" id="SSF103473">
    <property type="entry name" value="MFS general substrate transporter"/>
    <property type="match status" value="1"/>
</dbReference>
<dbReference type="AlphaFoldDB" id="A0A1B7IQ33"/>
<feature type="transmembrane region" description="Helical" evidence="2">
    <location>
        <begin position="111"/>
        <end position="131"/>
    </location>
</feature>
<evidence type="ECO:0000313" key="3">
    <source>
        <dbReference type="EMBL" id="OAT31853.1"/>
    </source>
</evidence>
<evidence type="ECO:0000256" key="1">
    <source>
        <dbReference type="ARBA" id="ARBA00009617"/>
    </source>
</evidence>
<evidence type="ECO:0000256" key="2">
    <source>
        <dbReference type="SAM" id="Phobius"/>
    </source>
</evidence>
<dbReference type="OrthoDB" id="181905at2"/>
<feature type="transmembrane region" description="Helical" evidence="2">
    <location>
        <begin position="49"/>
        <end position="67"/>
    </location>
</feature>
<proteinExistence type="inferred from homology"/>
<name>A0A1B7IQ33_9ENTR</name>
<dbReference type="GO" id="GO:0005886">
    <property type="term" value="C:plasma membrane"/>
    <property type="evidence" value="ECO:0007669"/>
    <property type="project" value="TreeGrafter"/>
</dbReference>
<feature type="transmembrane region" description="Helical" evidence="2">
    <location>
        <begin position="428"/>
        <end position="448"/>
    </location>
</feature>
<evidence type="ECO:0000313" key="4">
    <source>
        <dbReference type="Proteomes" id="UP000078410"/>
    </source>
</evidence>
<feature type="transmembrane region" description="Helical" evidence="2">
    <location>
        <begin position="284"/>
        <end position="307"/>
    </location>
</feature>
<dbReference type="InterPro" id="IPR039672">
    <property type="entry name" value="MFS_2"/>
</dbReference>
<protein>
    <submittedName>
        <fullName evidence="3">Rhamnogalacturonide transporter</fullName>
    </submittedName>
</protein>
<organism evidence="3 4">
    <name type="scientific">Buttiauxella brennerae ATCC 51605</name>
    <dbReference type="NCBI Taxonomy" id="1354251"/>
    <lineage>
        <taxon>Bacteria</taxon>
        <taxon>Pseudomonadati</taxon>
        <taxon>Pseudomonadota</taxon>
        <taxon>Gammaproteobacteria</taxon>
        <taxon>Enterobacterales</taxon>
        <taxon>Enterobacteriaceae</taxon>
        <taxon>Buttiauxella</taxon>
    </lineage>
</organism>
<feature type="transmembrane region" description="Helical" evidence="2">
    <location>
        <begin position="314"/>
        <end position="335"/>
    </location>
</feature>
<keyword evidence="4" id="KW-1185">Reference proteome</keyword>
<dbReference type="Proteomes" id="UP000078410">
    <property type="component" value="Unassembled WGS sequence"/>
</dbReference>
<dbReference type="InterPro" id="IPR036259">
    <property type="entry name" value="MFS_trans_sf"/>
</dbReference>
<dbReference type="Gene3D" id="1.20.1250.20">
    <property type="entry name" value="MFS general substrate transporter like domains"/>
    <property type="match status" value="2"/>
</dbReference>
<feature type="transmembrane region" description="Helical" evidence="2">
    <location>
        <begin position="253"/>
        <end position="278"/>
    </location>
</feature>
<dbReference type="PATRIC" id="fig|1354251.4.peg.1802"/>
<feature type="transmembrane region" description="Helical" evidence="2">
    <location>
        <begin position="21"/>
        <end position="43"/>
    </location>
</feature>
<feature type="transmembrane region" description="Helical" evidence="2">
    <location>
        <begin position="88"/>
        <end position="105"/>
    </location>
</feature>
<gene>
    <name evidence="3" type="ORF">M975_1743</name>
</gene>
<dbReference type="GO" id="GO:0015293">
    <property type="term" value="F:symporter activity"/>
    <property type="evidence" value="ECO:0007669"/>
    <property type="project" value="InterPro"/>
</dbReference>
<sequence>MSRTNKKITIPVSIGYGITDIMGGGAFTVIGAWLLFFYTTFVGLSPVEAASIVAFARIIDAIVSLFMGSFTDHFYKHYLGKKFGRRRFFLLIGAPLMLVYSLLWVDGMGYWFYLAVYLAFEVIAAMVLIPWETLPSEMTKDFNSRTKLSTCRMFFSASGTFLATFIPGLLISHFGEGNANAYLINGVVFAVLFTVCVSISWKVTWERELTPEMLAELERPTGATTFTAKISAIIKLFKEYASTFKVRAFRKHLAIYLLSFTAKDIYNTVFVFFCVYCLNVSSSLAGTLLSMSIVGLPVTLIAGLAIIKYGPSRLYVFAYSVMLLCLAGLFVVYQFPSEYKIALLVVLAAVYQVGRCVLEFTPWNVFPFIPDIDEMITRQRREGLFAAVMTFSRKTTVAIATFCVGVLLQVGGFVKGSLVQPDSAVNTIAIMLFAGTAGLLVLALWQALTFRLNKRTHRIFVDEVERLKNHGAKKDVSPETRAIVEDLTGYRYENLWRDKDTHKEAILGAVPYANRKG</sequence>
<feature type="transmembrane region" description="Helical" evidence="2">
    <location>
        <begin position="152"/>
        <end position="175"/>
    </location>
</feature>
<dbReference type="RefSeq" id="WP_064558832.1">
    <property type="nucleotide sequence ID" value="NZ_LXER01000017.1"/>
</dbReference>
<feature type="transmembrane region" description="Helical" evidence="2">
    <location>
        <begin position="181"/>
        <end position="201"/>
    </location>
</feature>
<dbReference type="EMBL" id="LXER01000017">
    <property type="protein sequence ID" value="OAT31853.1"/>
    <property type="molecule type" value="Genomic_DNA"/>
</dbReference>